<dbReference type="PIRSF" id="PIRSF011570">
    <property type="entry name" value="SpoVAD"/>
    <property type="match status" value="1"/>
</dbReference>
<name>A0A1S2M3M2_9BACI</name>
<dbReference type="OrthoDB" id="9770068at2"/>
<reference evidence="2 3" key="2">
    <citation type="journal article" date="2017" name="Genome Announc.">
        <title>Draft Genome Sequences of Four Alkaliphilic Bacteria Belonging to the Anaerobacillus Genus.</title>
        <authorList>
            <person name="Bassil N.M."/>
            <person name="Lloyd J.R."/>
        </authorList>
    </citation>
    <scope>NUCLEOTIDE SEQUENCE [LARGE SCALE GENOMIC DNA]</scope>
    <source>
        <strain evidence="2 3">NB2006</strain>
    </source>
</reference>
<dbReference type="NCBIfam" id="TIGR02845">
    <property type="entry name" value="spore_V_AD"/>
    <property type="match status" value="1"/>
</dbReference>
<dbReference type="NCBIfam" id="NF006160">
    <property type="entry name" value="PRK08304.1"/>
    <property type="match status" value="1"/>
</dbReference>
<reference evidence="1 3" key="1">
    <citation type="submission" date="2016-10" db="EMBL/GenBank/DDBJ databases">
        <title>Draft genome sequences of four alkaliphilic bacteria belonging to the Anaerobacillus genus.</title>
        <authorList>
            <person name="Bassil N.M."/>
            <person name="Lloyd J.R."/>
        </authorList>
    </citation>
    <scope>NUCLEOTIDE SEQUENCE [LARGE SCALE GENOMIC DNA]</scope>
    <source>
        <strain evidence="1 3">NB2006</strain>
    </source>
</reference>
<keyword evidence="3" id="KW-1185">Reference proteome</keyword>
<reference evidence="2" key="4">
    <citation type="submission" date="2020-10" db="EMBL/GenBank/DDBJ databases">
        <authorList>
            <person name="Bassil N.M."/>
            <person name="Lloyd J.R."/>
        </authorList>
    </citation>
    <scope>NUCLEOTIDE SEQUENCE</scope>
    <source>
        <strain evidence="2">NB2006</strain>
    </source>
</reference>
<dbReference type="Gene3D" id="3.40.47.40">
    <property type="entry name" value="Stage V sporulation protein AD"/>
    <property type="match status" value="1"/>
</dbReference>
<dbReference type="KEGG" id="aia:AWH56_025320"/>
<dbReference type="Proteomes" id="UP000180175">
    <property type="component" value="Chromosome"/>
</dbReference>
<dbReference type="SUPFAM" id="SSF53901">
    <property type="entry name" value="Thiolase-like"/>
    <property type="match status" value="1"/>
</dbReference>
<evidence type="ECO:0000313" key="2">
    <source>
        <dbReference type="EMBL" id="QOY35930.1"/>
    </source>
</evidence>
<dbReference type="InterPro" id="IPR038369">
    <property type="entry name" value="SpoVAD_sf"/>
</dbReference>
<reference evidence="2 3" key="3">
    <citation type="journal article" date="2019" name="Int. J. Syst. Evol. Microbiol.">
        <title>Anaerobacillus isosaccharinicus sp. nov., an alkaliphilic bacterium which degrades isosaccharinic acid.</title>
        <authorList>
            <person name="Bassil N.M."/>
            <person name="Lloyd J.R."/>
        </authorList>
    </citation>
    <scope>NUCLEOTIDE SEQUENCE [LARGE SCALE GENOMIC DNA]</scope>
    <source>
        <strain evidence="2 3">NB2006</strain>
    </source>
</reference>
<proteinExistence type="predicted"/>
<organism evidence="1 3">
    <name type="scientific">Anaerobacillus isosaccharinicus</name>
    <dbReference type="NCBI Taxonomy" id="1532552"/>
    <lineage>
        <taxon>Bacteria</taxon>
        <taxon>Bacillati</taxon>
        <taxon>Bacillota</taxon>
        <taxon>Bacilli</taxon>
        <taxon>Bacillales</taxon>
        <taxon>Bacillaceae</taxon>
        <taxon>Anaerobacillus</taxon>
    </lineage>
</organism>
<evidence type="ECO:0000313" key="3">
    <source>
        <dbReference type="Proteomes" id="UP000180175"/>
    </source>
</evidence>
<accession>A0A1S2M3M2</accession>
<dbReference type="NCBIfam" id="NF009069">
    <property type="entry name" value="PRK12404.1"/>
    <property type="match status" value="1"/>
</dbReference>
<dbReference type="InterPro" id="IPR016039">
    <property type="entry name" value="Thiolase-like"/>
</dbReference>
<protein>
    <submittedName>
        <fullName evidence="1">Stage V sporulation protein AD</fullName>
    </submittedName>
</protein>
<dbReference type="EMBL" id="LQXD01000079">
    <property type="protein sequence ID" value="OIJ19349.1"/>
    <property type="molecule type" value="Genomic_DNA"/>
</dbReference>
<dbReference type="GO" id="GO:0016746">
    <property type="term" value="F:acyltransferase activity"/>
    <property type="evidence" value="ECO:0007669"/>
    <property type="project" value="InterPro"/>
</dbReference>
<dbReference type="Pfam" id="PF07451">
    <property type="entry name" value="SpoVAD"/>
    <property type="match status" value="1"/>
</dbReference>
<evidence type="ECO:0000313" key="1">
    <source>
        <dbReference type="EMBL" id="OIJ19349.1"/>
    </source>
</evidence>
<dbReference type="InterPro" id="IPR010894">
    <property type="entry name" value="SpoVAD"/>
</dbReference>
<dbReference type="EMBL" id="CP063356">
    <property type="protein sequence ID" value="QOY35930.1"/>
    <property type="molecule type" value="Genomic_DNA"/>
</dbReference>
<dbReference type="AlphaFoldDB" id="A0A1S2M3M2"/>
<sequence length="338" mass="35945">MRLGHRTWLFENKPKIIATGTICGPFEGKGKIPNDFDTIHGDLWLGQDSYEKAQRVMFEEACTKAVEKAGLTKEDIEFLLAGDLINQITPSSFASRTLSAPYIGLFGACSTSMEGLALASLIVDSGFGNIVLAGTASHNAATEKQFRYPTEYGGQKPPTAQWTVTAAGAAIVSSQGEGPVVTSATLGKVIDMGMSDPFNMGGAMAPAAVDTIEAHLKDRNIDLSYYDYVFTGDLGTIGREIALDLLKKHSISVNEEKFQDCGLLIYKEDQPILAGGSGCGCSAGVTYGHLLNRMRKGEIKRMLVVATGALLSPLSFQQKETIPCIAHAVSIEAGGVGL</sequence>
<gene>
    <name evidence="2" type="primary">spoVAD</name>
    <name evidence="2" type="ORF">AWH56_025320</name>
    <name evidence="1" type="ORF">AWH56_09245</name>
</gene>
<dbReference type="RefSeq" id="WP_071316870.1">
    <property type="nucleotide sequence ID" value="NZ_CP063356.2"/>
</dbReference>